<dbReference type="CDD" id="cd09620">
    <property type="entry name" value="CBM9_like_3"/>
    <property type="match status" value="1"/>
</dbReference>
<organism evidence="2 3">
    <name type="scientific">Mucilaginibacter angelicae</name>
    <dbReference type="NCBI Taxonomy" id="869718"/>
    <lineage>
        <taxon>Bacteria</taxon>
        <taxon>Pseudomonadati</taxon>
        <taxon>Bacteroidota</taxon>
        <taxon>Sphingobacteriia</taxon>
        <taxon>Sphingobacteriales</taxon>
        <taxon>Sphingobacteriaceae</taxon>
        <taxon>Mucilaginibacter</taxon>
    </lineage>
</organism>
<accession>A0ABV6L408</accession>
<proteinExistence type="predicted"/>
<dbReference type="EMBL" id="JBHLTS010000019">
    <property type="protein sequence ID" value="MFC0514185.1"/>
    <property type="molecule type" value="Genomic_DNA"/>
</dbReference>
<protein>
    <submittedName>
        <fullName evidence="2">Carbohydrate-binding family 9-like protein</fullName>
    </submittedName>
</protein>
<dbReference type="Pfam" id="PF16011">
    <property type="entry name" value="CBM9_2"/>
    <property type="match status" value="1"/>
</dbReference>
<evidence type="ECO:0000259" key="1">
    <source>
        <dbReference type="Pfam" id="PF16011"/>
    </source>
</evidence>
<dbReference type="SUPFAM" id="SSF49344">
    <property type="entry name" value="CBD9-like"/>
    <property type="match status" value="1"/>
</dbReference>
<comment type="caution">
    <text evidence="2">The sequence shown here is derived from an EMBL/GenBank/DDBJ whole genome shotgun (WGS) entry which is preliminary data.</text>
</comment>
<sequence length="214" mass="24275">MKEVYAPFIPGTYNKNSLNELSVLLDKEEKHAIDNLLWSDIGYFPSVDFSIAHADNHIALKYFVREQHTSAKYTAANDPVYKDSCVEFFVGFGSDDKYYNLEFNAIGTALVGFGKDRNGRTPVPDDKVNSIQALSIINWTNDPGGFNTWELTLLIPFDLFIYHDIKTLKETTGRANFFKCGDDLPEPHFISWNNIVSPVPDFHLSGFFGTIKFI</sequence>
<reference evidence="2 3" key="1">
    <citation type="submission" date="2024-09" db="EMBL/GenBank/DDBJ databases">
        <authorList>
            <person name="Sun Q."/>
            <person name="Mori K."/>
        </authorList>
    </citation>
    <scope>NUCLEOTIDE SEQUENCE [LARGE SCALE GENOMIC DNA]</scope>
    <source>
        <strain evidence="2 3">NCAIM B.02415</strain>
    </source>
</reference>
<feature type="domain" description="Carbohydrate-binding" evidence="1">
    <location>
        <begin position="25"/>
        <end position="213"/>
    </location>
</feature>
<dbReference type="Proteomes" id="UP001589828">
    <property type="component" value="Unassembled WGS sequence"/>
</dbReference>
<gene>
    <name evidence="2" type="ORF">ACFFGT_08245</name>
</gene>
<evidence type="ECO:0000313" key="3">
    <source>
        <dbReference type="Proteomes" id="UP001589828"/>
    </source>
</evidence>
<name>A0ABV6L408_9SPHI</name>
<dbReference type="Gene3D" id="2.60.40.1190">
    <property type="match status" value="1"/>
</dbReference>
<evidence type="ECO:0000313" key="2">
    <source>
        <dbReference type="EMBL" id="MFC0514185.1"/>
    </source>
</evidence>
<keyword evidence="3" id="KW-1185">Reference proteome</keyword>
<dbReference type="RefSeq" id="WP_377022039.1">
    <property type="nucleotide sequence ID" value="NZ_JBHLTS010000019.1"/>
</dbReference>
<dbReference type="InterPro" id="IPR010502">
    <property type="entry name" value="Carb-bd_dom_fam9"/>
</dbReference>